<reference evidence="1" key="1">
    <citation type="journal article" date="2019" name="bioRxiv">
        <title>The Genome of the Zebra Mussel, Dreissena polymorpha: A Resource for Invasive Species Research.</title>
        <authorList>
            <person name="McCartney M.A."/>
            <person name="Auch B."/>
            <person name="Kono T."/>
            <person name="Mallez S."/>
            <person name="Zhang Y."/>
            <person name="Obille A."/>
            <person name="Becker A."/>
            <person name="Abrahante J.E."/>
            <person name="Garbe J."/>
            <person name="Badalamenti J.P."/>
            <person name="Herman A."/>
            <person name="Mangelson H."/>
            <person name="Liachko I."/>
            <person name="Sullivan S."/>
            <person name="Sone E.D."/>
            <person name="Koren S."/>
            <person name="Silverstein K.A.T."/>
            <person name="Beckman K.B."/>
            <person name="Gohl D.M."/>
        </authorList>
    </citation>
    <scope>NUCLEOTIDE SEQUENCE</scope>
    <source>
        <strain evidence="1">Duluth1</strain>
        <tissue evidence="1">Whole animal</tissue>
    </source>
</reference>
<dbReference type="Proteomes" id="UP000828390">
    <property type="component" value="Unassembled WGS sequence"/>
</dbReference>
<accession>A0A9D3YAH3</accession>
<evidence type="ECO:0000313" key="2">
    <source>
        <dbReference type="Proteomes" id="UP000828390"/>
    </source>
</evidence>
<dbReference type="AlphaFoldDB" id="A0A9D3YAH3"/>
<protein>
    <submittedName>
        <fullName evidence="1">Uncharacterized protein</fullName>
    </submittedName>
</protein>
<comment type="caution">
    <text evidence="1">The sequence shown here is derived from an EMBL/GenBank/DDBJ whole genome shotgun (WGS) entry which is preliminary data.</text>
</comment>
<name>A0A9D3YAH3_DREPO</name>
<evidence type="ECO:0000313" key="1">
    <source>
        <dbReference type="EMBL" id="KAH3696928.1"/>
    </source>
</evidence>
<sequence length="92" mass="10833">MLEPKRVLPPPPDATRSPKDGYFTLITASLPRDCLNHLKQWTLSYFQRVSLRPQHLWQPRFQCTNFQDCKQGRVVYIVNDKYKKAIEILSIS</sequence>
<dbReference type="EMBL" id="JAIWYP010000016">
    <property type="protein sequence ID" value="KAH3696928.1"/>
    <property type="molecule type" value="Genomic_DNA"/>
</dbReference>
<gene>
    <name evidence="1" type="ORF">DPMN_084410</name>
</gene>
<proteinExistence type="predicted"/>
<keyword evidence="2" id="KW-1185">Reference proteome</keyword>
<reference evidence="1" key="2">
    <citation type="submission" date="2020-11" db="EMBL/GenBank/DDBJ databases">
        <authorList>
            <person name="McCartney M.A."/>
            <person name="Auch B."/>
            <person name="Kono T."/>
            <person name="Mallez S."/>
            <person name="Becker A."/>
            <person name="Gohl D.M."/>
            <person name="Silverstein K.A.T."/>
            <person name="Koren S."/>
            <person name="Bechman K.B."/>
            <person name="Herman A."/>
            <person name="Abrahante J.E."/>
            <person name="Garbe J."/>
        </authorList>
    </citation>
    <scope>NUCLEOTIDE SEQUENCE</scope>
    <source>
        <strain evidence="1">Duluth1</strain>
        <tissue evidence="1">Whole animal</tissue>
    </source>
</reference>
<organism evidence="1 2">
    <name type="scientific">Dreissena polymorpha</name>
    <name type="common">Zebra mussel</name>
    <name type="synonym">Mytilus polymorpha</name>
    <dbReference type="NCBI Taxonomy" id="45954"/>
    <lineage>
        <taxon>Eukaryota</taxon>
        <taxon>Metazoa</taxon>
        <taxon>Spiralia</taxon>
        <taxon>Lophotrochozoa</taxon>
        <taxon>Mollusca</taxon>
        <taxon>Bivalvia</taxon>
        <taxon>Autobranchia</taxon>
        <taxon>Heteroconchia</taxon>
        <taxon>Euheterodonta</taxon>
        <taxon>Imparidentia</taxon>
        <taxon>Neoheterodontei</taxon>
        <taxon>Myida</taxon>
        <taxon>Dreissenoidea</taxon>
        <taxon>Dreissenidae</taxon>
        <taxon>Dreissena</taxon>
    </lineage>
</organism>